<dbReference type="EMBL" id="HACG01025769">
    <property type="protein sequence ID" value="CEK72634.1"/>
    <property type="molecule type" value="Transcribed_RNA"/>
</dbReference>
<keyword evidence="1" id="KW-0175">Coiled coil</keyword>
<sequence length="422" mass="50011">SLTRHDSLGQSQDNKRLTMDSSVLDHSWYPDVTYSSMLDSTVMSKLLANLEHNLSTLREEAFNTSSLSMEQLQIRVEHLERVNLTLREEIGVYEAINRTQSRHVSPTFGAEFGGQGMSEEDLLKQHLIEIRKLRQRLEMLDVTKDPEQLLIFQSHIQQRIVHQEMIISHLQQQMAEKEDKWQKELSELQRRLSQEKALLIAKLEVTVSDLQRTIHTQASKMEDQERQIINLISELNVKEKHERKKEEEMKKVMHEKVELEADLWKRDKEFLDIERNLSRLEIAKENSESECKRLYSQIEEKDIENEKLRKQVEGSHENSMFLKETVMKCERSLQEKVFTLQKLTNEKTAYDHRLIEKEEQVKNLEAELGILKKEMRTELEEKVGLTAEIDLLREELTKKETKYEFQKVSYEAESERFTEEKK</sequence>
<protein>
    <submittedName>
        <fullName evidence="2">Uncharacterized protein</fullName>
    </submittedName>
</protein>
<feature type="coiled-coil region" evidence="1">
    <location>
        <begin position="171"/>
        <end position="402"/>
    </location>
</feature>
<gene>
    <name evidence="2" type="primary">ORF83269</name>
</gene>
<dbReference type="AlphaFoldDB" id="A0A0B6ZVJ2"/>
<reference evidence="2" key="1">
    <citation type="submission" date="2014-12" db="EMBL/GenBank/DDBJ databases">
        <title>Insight into the proteome of Arion vulgaris.</title>
        <authorList>
            <person name="Aradska J."/>
            <person name="Bulat T."/>
            <person name="Smidak R."/>
            <person name="Sarate P."/>
            <person name="Gangsoo J."/>
            <person name="Sialana F."/>
            <person name="Bilban M."/>
            <person name="Lubec G."/>
        </authorList>
    </citation>
    <scope>NUCLEOTIDE SEQUENCE</scope>
    <source>
        <tissue evidence="2">Skin</tissue>
    </source>
</reference>
<proteinExistence type="predicted"/>
<evidence type="ECO:0000256" key="1">
    <source>
        <dbReference type="SAM" id="Coils"/>
    </source>
</evidence>
<feature type="non-terminal residue" evidence="2">
    <location>
        <position position="1"/>
    </location>
</feature>
<organism evidence="2">
    <name type="scientific">Arion vulgaris</name>
    <dbReference type="NCBI Taxonomy" id="1028688"/>
    <lineage>
        <taxon>Eukaryota</taxon>
        <taxon>Metazoa</taxon>
        <taxon>Spiralia</taxon>
        <taxon>Lophotrochozoa</taxon>
        <taxon>Mollusca</taxon>
        <taxon>Gastropoda</taxon>
        <taxon>Heterobranchia</taxon>
        <taxon>Euthyneura</taxon>
        <taxon>Panpulmonata</taxon>
        <taxon>Eupulmonata</taxon>
        <taxon>Stylommatophora</taxon>
        <taxon>Helicina</taxon>
        <taxon>Arionoidea</taxon>
        <taxon>Arionidae</taxon>
        <taxon>Arion</taxon>
    </lineage>
</organism>
<accession>A0A0B6ZVJ2</accession>
<name>A0A0B6ZVJ2_9EUPU</name>
<evidence type="ECO:0000313" key="2">
    <source>
        <dbReference type="EMBL" id="CEK72634.1"/>
    </source>
</evidence>